<proteinExistence type="predicted"/>
<dbReference type="Gene3D" id="2.60.40.150">
    <property type="entry name" value="C2 domain"/>
    <property type="match status" value="1"/>
</dbReference>
<dbReference type="Proteomes" id="UP000321595">
    <property type="component" value="Chromosome"/>
</dbReference>
<accession>A0A5B8XMR0</accession>
<dbReference type="CDD" id="cd00030">
    <property type="entry name" value="C2"/>
    <property type="match status" value="1"/>
</dbReference>
<feature type="domain" description="C2" evidence="2">
    <location>
        <begin position="259"/>
        <end position="394"/>
    </location>
</feature>
<dbReference type="InterPro" id="IPR000008">
    <property type="entry name" value="C2_dom"/>
</dbReference>
<evidence type="ECO:0000313" key="3">
    <source>
        <dbReference type="EMBL" id="QED26910.1"/>
    </source>
</evidence>
<organism evidence="3 4">
    <name type="scientific">Microvenator marinus</name>
    <dbReference type="NCBI Taxonomy" id="2600177"/>
    <lineage>
        <taxon>Bacteria</taxon>
        <taxon>Deltaproteobacteria</taxon>
        <taxon>Bradymonadales</taxon>
        <taxon>Microvenatoraceae</taxon>
        <taxon>Microvenator</taxon>
    </lineage>
</organism>
<evidence type="ECO:0000259" key="2">
    <source>
        <dbReference type="PROSITE" id="PS50004"/>
    </source>
</evidence>
<sequence>MRSSLAWRLKMKPLLKNVFGKPSSAICLVCFLTLTAACGDDETGATLENNSDVRPDIEVPDTPNPVNNTTIAPPNNSTGECTGCLQGETCRTGLTSDACGADGLACVACETGQICSEGTCVDDAPTNNPPNNTSGCNSMTCDGCCDANGMCQTGTSATSCGANGEACAVCEVGGCVEGVCSTGTACGPDNCDGCCDNIGICQTGDNNNACGTGGLACDSCGDGSCEAGMCVAPPCAETCDGCCMGEVCVDNTTAAQCGISGEACFACTGEESCMGDGTCGIQNFWKITILSAVVDYWWDDTFSSVDPYVYAELEYPTGTYIWGETTTKWDNNFPIWSETVLEDIPEEAFANGILLEMWDEDTLSSDFICSWYYTVTPPLAEGIVETDCPDDPWTTIRWSIEKM</sequence>
<dbReference type="EMBL" id="CP042467">
    <property type="protein sequence ID" value="QED26910.1"/>
    <property type="molecule type" value="Genomic_DNA"/>
</dbReference>
<dbReference type="KEGG" id="bbae:FRD01_06570"/>
<name>A0A5B8XMR0_9DELT</name>
<dbReference type="AlphaFoldDB" id="A0A5B8XMR0"/>
<evidence type="ECO:0000313" key="4">
    <source>
        <dbReference type="Proteomes" id="UP000321595"/>
    </source>
</evidence>
<feature type="region of interest" description="Disordered" evidence="1">
    <location>
        <begin position="45"/>
        <end position="69"/>
    </location>
</feature>
<gene>
    <name evidence="3" type="ORF">FRD01_06570</name>
</gene>
<dbReference type="SUPFAM" id="SSF49562">
    <property type="entry name" value="C2 domain (Calcium/lipid-binding domain, CaLB)"/>
    <property type="match status" value="1"/>
</dbReference>
<dbReference type="InterPro" id="IPR035892">
    <property type="entry name" value="C2_domain_sf"/>
</dbReference>
<evidence type="ECO:0000256" key="1">
    <source>
        <dbReference type="SAM" id="MobiDB-lite"/>
    </source>
</evidence>
<protein>
    <recommendedName>
        <fullName evidence="2">C2 domain-containing protein</fullName>
    </recommendedName>
</protein>
<dbReference type="PROSITE" id="PS50004">
    <property type="entry name" value="C2"/>
    <property type="match status" value="1"/>
</dbReference>
<dbReference type="Pfam" id="PF00168">
    <property type="entry name" value="C2"/>
    <property type="match status" value="1"/>
</dbReference>
<reference evidence="3 4" key="1">
    <citation type="submission" date="2019-08" db="EMBL/GenBank/DDBJ databases">
        <authorList>
            <person name="Liang Q."/>
        </authorList>
    </citation>
    <scope>NUCLEOTIDE SEQUENCE [LARGE SCALE GENOMIC DNA]</scope>
    <source>
        <strain evidence="3 4">V1718</strain>
    </source>
</reference>
<keyword evidence="4" id="KW-1185">Reference proteome</keyword>